<reference evidence="3" key="1">
    <citation type="submission" date="2021-06" db="EMBL/GenBank/DDBJ databases">
        <authorList>
            <person name="Kallberg Y."/>
            <person name="Tangrot J."/>
            <person name="Rosling A."/>
        </authorList>
    </citation>
    <scope>NUCLEOTIDE SEQUENCE</scope>
    <source>
        <strain evidence="3">MA453B</strain>
    </source>
</reference>
<proteinExistence type="predicted"/>
<dbReference type="PROSITE" id="PS00463">
    <property type="entry name" value="ZN2_CY6_FUNGAL_1"/>
    <property type="match status" value="1"/>
</dbReference>
<protein>
    <submittedName>
        <fullName evidence="3">11825_t:CDS:1</fullName>
    </submittedName>
</protein>
<keyword evidence="4" id="KW-1185">Reference proteome</keyword>
<evidence type="ECO:0000313" key="3">
    <source>
        <dbReference type="EMBL" id="CAG8698596.1"/>
    </source>
</evidence>
<dbReference type="GO" id="GO:0008270">
    <property type="term" value="F:zinc ion binding"/>
    <property type="evidence" value="ECO:0007669"/>
    <property type="project" value="InterPro"/>
</dbReference>
<evidence type="ECO:0000256" key="1">
    <source>
        <dbReference type="SAM" id="MobiDB-lite"/>
    </source>
</evidence>
<evidence type="ECO:0000313" key="4">
    <source>
        <dbReference type="Proteomes" id="UP000789405"/>
    </source>
</evidence>
<organism evidence="3 4">
    <name type="scientific">Dentiscutata erythropus</name>
    <dbReference type="NCBI Taxonomy" id="1348616"/>
    <lineage>
        <taxon>Eukaryota</taxon>
        <taxon>Fungi</taxon>
        <taxon>Fungi incertae sedis</taxon>
        <taxon>Mucoromycota</taxon>
        <taxon>Glomeromycotina</taxon>
        <taxon>Glomeromycetes</taxon>
        <taxon>Diversisporales</taxon>
        <taxon>Gigasporaceae</taxon>
        <taxon>Dentiscutata</taxon>
    </lineage>
</organism>
<feature type="region of interest" description="Disordered" evidence="1">
    <location>
        <begin position="46"/>
        <end position="75"/>
    </location>
</feature>
<feature type="domain" description="Zn(2)-C6 fungal-type" evidence="2">
    <location>
        <begin position="14"/>
        <end position="45"/>
    </location>
</feature>
<dbReference type="CDD" id="cd00067">
    <property type="entry name" value="GAL4"/>
    <property type="match status" value="1"/>
</dbReference>
<accession>A0A9N9N2A8</accession>
<dbReference type="InterPro" id="IPR001138">
    <property type="entry name" value="Zn2Cys6_DnaBD"/>
</dbReference>
<gene>
    <name evidence="3" type="ORF">DERYTH_LOCUS12840</name>
</gene>
<dbReference type="Proteomes" id="UP000789405">
    <property type="component" value="Unassembled WGS sequence"/>
</dbReference>
<sequence>MNEQKPSRKNAINACIRCAILKRRCEPDSDSSQPCKRCREMKLKCNPKSNNKRGPKPNNIKKCAPKPKHDTVPINKINPSITYEYIKEGDKEYDLRNEVDHTSNTPTQHSVVNSNNTPTTSNLRPEFCHQFSYSPTNNKIPDTYTHSIQPNFSGNYYTNDFHSLSTFTSPNSFNSYPFYFFHANNNYSFQTHLMNGAQISNDNYSFQTHLMNGAQISNDDMLYNVLSEPIKIYNNDAQNIRIFKMEKTLKDEYEELKVENVFHLDIAHKKFFTWFCYYGELTGLNLFLNTSI</sequence>
<comment type="caution">
    <text evidence="3">The sequence shown here is derived from an EMBL/GenBank/DDBJ whole genome shotgun (WGS) entry which is preliminary data.</text>
</comment>
<dbReference type="AlphaFoldDB" id="A0A9N9N2A8"/>
<name>A0A9N9N2A8_9GLOM</name>
<dbReference type="GO" id="GO:0000981">
    <property type="term" value="F:DNA-binding transcription factor activity, RNA polymerase II-specific"/>
    <property type="evidence" value="ECO:0007669"/>
    <property type="project" value="InterPro"/>
</dbReference>
<evidence type="ECO:0000259" key="2">
    <source>
        <dbReference type="PROSITE" id="PS00463"/>
    </source>
</evidence>
<dbReference type="SUPFAM" id="SSF57701">
    <property type="entry name" value="Zn2/Cys6 DNA-binding domain"/>
    <property type="match status" value="1"/>
</dbReference>
<dbReference type="InterPro" id="IPR036864">
    <property type="entry name" value="Zn2-C6_fun-type_DNA-bd_sf"/>
</dbReference>
<dbReference type="EMBL" id="CAJVPY010008628">
    <property type="protein sequence ID" value="CAG8698596.1"/>
    <property type="molecule type" value="Genomic_DNA"/>
</dbReference>
<dbReference type="Gene3D" id="4.10.240.10">
    <property type="entry name" value="Zn(2)-C6 fungal-type DNA-binding domain"/>
    <property type="match status" value="1"/>
</dbReference>
<dbReference type="OrthoDB" id="5355161at2759"/>